<accession>A0A317EFD2</accession>
<dbReference type="RefSeq" id="WP_109902999.1">
    <property type="nucleotide sequence ID" value="NZ_QGLE01000002.1"/>
</dbReference>
<dbReference type="Pfam" id="PF02566">
    <property type="entry name" value="OsmC"/>
    <property type="match status" value="1"/>
</dbReference>
<gene>
    <name evidence="1" type="ORF">DKG74_04300</name>
</gene>
<protein>
    <submittedName>
        <fullName evidence="1">Osmotically inducible protein OsmC</fullName>
    </submittedName>
</protein>
<keyword evidence="2" id="KW-1185">Reference proteome</keyword>
<dbReference type="Proteomes" id="UP000245461">
    <property type="component" value="Unassembled WGS sequence"/>
</dbReference>
<dbReference type="InterPro" id="IPR036102">
    <property type="entry name" value="OsmC/Ohrsf"/>
</dbReference>
<dbReference type="InterPro" id="IPR015946">
    <property type="entry name" value="KH_dom-like_a/b"/>
</dbReference>
<comment type="caution">
    <text evidence="1">The sequence shown here is derived from an EMBL/GenBank/DDBJ whole genome shotgun (WGS) entry which is preliminary data.</text>
</comment>
<sequence length="169" mass="17832">MTSALDPRPLVRLFAEHPGRAAARFAAAHDLTGPTRVEVSTGSGHRFTVDEPASLGGADAAANPVEYALAALGSCQAITYRVWAALLGIAFDRLHVAVDGDIDLRGFFGVDDGIRPGFGAIRVKVTIDGPETAERYAELTAAVNRHCPVLDLFSNPVPVTHELLIPPPA</sequence>
<name>A0A317EFD2_9PROT</name>
<dbReference type="SUPFAM" id="SSF82784">
    <property type="entry name" value="OsmC-like"/>
    <property type="match status" value="1"/>
</dbReference>
<organism evidence="1 2">
    <name type="scientific">Zavarzinia aquatilis</name>
    <dbReference type="NCBI Taxonomy" id="2211142"/>
    <lineage>
        <taxon>Bacteria</taxon>
        <taxon>Pseudomonadati</taxon>
        <taxon>Pseudomonadota</taxon>
        <taxon>Alphaproteobacteria</taxon>
        <taxon>Rhodospirillales</taxon>
        <taxon>Zavarziniaceae</taxon>
        <taxon>Zavarzinia</taxon>
    </lineage>
</organism>
<dbReference type="PANTHER" id="PTHR35368">
    <property type="entry name" value="HYDROPEROXIDE REDUCTASE"/>
    <property type="match status" value="1"/>
</dbReference>
<dbReference type="InterPro" id="IPR052924">
    <property type="entry name" value="OsmC/Ohr_hydroprdx_reductase"/>
</dbReference>
<proteinExistence type="predicted"/>
<dbReference type="PANTHER" id="PTHR35368:SF1">
    <property type="entry name" value="HYDROPEROXIDE REDUCTASE"/>
    <property type="match status" value="1"/>
</dbReference>
<reference evidence="1 2" key="1">
    <citation type="submission" date="2018-05" db="EMBL/GenBank/DDBJ databases">
        <title>Zavarzinia sp. HR-AS.</title>
        <authorList>
            <person name="Lee Y."/>
            <person name="Jeon C.O."/>
        </authorList>
    </citation>
    <scope>NUCLEOTIDE SEQUENCE [LARGE SCALE GENOMIC DNA]</scope>
    <source>
        <strain evidence="1 2">HR-AS</strain>
    </source>
</reference>
<evidence type="ECO:0000313" key="1">
    <source>
        <dbReference type="EMBL" id="PWR24996.1"/>
    </source>
</evidence>
<dbReference type="EMBL" id="QGLE01000002">
    <property type="protein sequence ID" value="PWR24996.1"/>
    <property type="molecule type" value="Genomic_DNA"/>
</dbReference>
<dbReference type="Gene3D" id="3.30.300.20">
    <property type="match status" value="1"/>
</dbReference>
<dbReference type="AlphaFoldDB" id="A0A317EFD2"/>
<dbReference type="InterPro" id="IPR003718">
    <property type="entry name" value="OsmC/Ohr_fam"/>
</dbReference>
<evidence type="ECO:0000313" key="2">
    <source>
        <dbReference type="Proteomes" id="UP000245461"/>
    </source>
</evidence>
<dbReference type="OrthoDB" id="5356953at2"/>